<name>A0A3Q9NT15_BREAU</name>
<dbReference type="EMBL" id="CP025330">
    <property type="protein sequence ID" value="AZT92946.1"/>
    <property type="molecule type" value="Genomic_DNA"/>
</dbReference>
<feature type="domain" description="BioF2-like acetyltransferase" evidence="1">
    <location>
        <begin position="161"/>
        <end position="301"/>
    </location>
</feature>
<evidence type="ECO:0000313" key="3">
    <source>
        <dbReference type="Proteomes" id="UP000283000"/>
    </source>
</evidence>
<accession>A0A3Q9NT15</accession>
<reference evidence="2 3" key="1">
    <citation type="submission" date="2017-12" db="EMBL/GenBank/DDBJ databases">
        <authorList>
            <person name="Levesque S."/>
        </authorList>
    </citation>
    <scope>NUCLEOTIDE SEQUENCE [LARGE SCALE GENOMIC DNA]</scope>
    <source>
        <strain evidence="2 3">SMQ-1417</strain>
    </source>
</reference>
<gene>
    <name evidence="2" type="ORF">CXR23_07160</name>
</gene>
<protein>
    <recommendedName>
        <fullName evidence="1">BioF2-like acetyltransferase domain-containing protein</fullName>
    </recommendedName>
</protein>
<dbReference type="Gene3D" id="3.40.630.30">
    <property type="match status" value="1"/>
</dbReference>
<reference evidence="2 3" key="2">
    <citation type="submission" date="2019-01" db="EMBL/GenBank/DDBJ databases">
        <title>Comparative genomic analysis of Brevibacterium aurantiacum sheds light on its evolution and its adaptation to smear-ripened cheeses.</title>
        <authorList>
            <person name="Moineau S."/>
        </authorList>
    </citation>
    <scope>NUCLEOTIDE SEQUENCE [LARGE SCALE GENOMIC DNA]</scope>
    <source>
        <strain evidence="2 3">SMQ-1417</strain>
    </source>
</reference>
<dbReference type="AlphaFoldDB" id="A0A3Q9NT15"/>
<organism evidence="2 3">
    <name type="scientific">Brevibacterium aurantiacum</name>
    <dbReference type="NCBI Taxonomy" id="273384"/>
    <lineage>
        <taxon>Bacteria</taxon>
        <taxon>Bacillati</taxon>
        <taxon>Actinomycetota</taxon>
        <taxon>Actinomycetes</taxon>
        <taxon>Micrococcales</taxon>
        <taxon>Brevibacteriaceae</taxon>
        <taxon>Brevibacterium</taxon>
    </lineage>
</organism>
<dbReference type="Proteomes" id="UP000283000">
    <property type="component" value="Chromosome"/>
</dbReference>
<dbReference type="InterPro" id="IPR038740">
    <property type="entry name" value="BioF2-like_GNAT_dom"/>
</dbReference>
<evidence type="ECO:0000313" key="2">
    <source>
        <dbReference type="EMBL" id="AZT92946.1"/>
    </source>
</evidence>
<sequence>MPKDDSSELIEVASPAPRRVWEAVLSDDEFALPEHSPRWMDAMVTHGYRDVSRAYRFADDSTYLVPLVRKSGFIGAAQSASSFPRGWGIGGLVGPHASAAKRQAILRDLEGLGSRQLNIRPDPASWAKWELPAHEANATLVPMRAHVIDLDGGADEVWMRMAKSARRGTRLAERAGVQIRSGNDPLLIEEFHRLHARSVERWAEHRRQPLPVARALANFRDPKSKLAAIAQRLGDDFAVTVAYFQGNAVFATVTTYGATAHDIRSAMDRELIGKSNAGDLVQWFTLKEACERGCRLYHLGESGNSANLSLTKEKYGAQPYEYAEMRLEKLPWTKWDRTARSVVKRILGTVDD</sequence>
<proteinExistence type="predicted"/>
<dbReference type="Pfam" id="PF13480">
    <property type="entry name" value="Acetyltransf_6"/>
    <property type="match status" value="1"/>
</dbReference>
<dbReference type="RefSeq" id="WP_127362879.1">
    <property type="nucleotide sequence ID" value="NZ_CP025330.1"/>
</dbReference>
<evidence type="ECO:0000259" key="1">
    <source>
        <dbReference type="Pfam" id="PF13480"/>
    </source>
</evidence>
<dbReference type="InterPro" id="IPR016181">
    <property type="entry name" value="Acyl_CoA_acyltransferase"/>
</dbReference>
<dbReference type="SUPFAM" id="SSF55729">
    <property type="entry name" value="Acyl-CoA N-acyltransferases (Nat)"/>
    <property type="match status" value="1"/>
</dbReference>